<evidence type="ECO:0000256" key="1">
    <source>
        <dbReference type="SAM" id="Phobius"/>
    </source>
</evidence>
<feature type="transmembrane region" description="Helical" evidence="1">
    <location>
        <begin position="103"/>
        <end position="122"/>
    </location>
</feature>
<keyword evidence="1" id="KW-0812">Transmembrane</keyword>
<dbReference type="EMBL" id="LJCR01000314">
    <property type="protein sequence ID" value="KPV53210.1"/>
    <property type="molecule type" value="Genomic_DNA"/>
</dbReference>
<gene>
    <name evidence="2" type="ORF">SE17_10980</name>
</gene>
<accession>A0A0P9FJB1</accession>
<evidence type="ECO:0000313" key="2">
    <source>
        <dbReference type="EMBL" id="KPV53210.1"/>
    </source>
</evidence>
<evidence type="ECO:0000313" key="3">
    <source>
        <dbReference type="Proteomes" id="UP000050509"/>
    </source>
</evidence>
<name>A0A0P9FJB1_9CHLR</name>
<sequence length="136" mass="14636">MSATGHNRTRLSALWVVVMFNMVFADILTFIKPGALLELWAGRAGVTITDSLLLVFALLLEIPIAMIVLSRVLQPEANRWANTAAAVITALFVVGGGSAAPHYIFFAAVEIACMALIVWSVWAGRGSERARLSVPL</sequence>
<dbReference type="InterPro" id="IPR046289">
    <property type="entry name" value="DUF6326"/>
</dbReference>
<protein>
    <recommendedName>
        <fullName evidence="4">DoxX family protein</fullName>
    </recommendedName>
</protein>
<dbReference type="AlphaFoldDB" id="A0A0P9FJB1"/>
<keyword evidence="1" id="KW-1133">Transmembrane helix</keyword>
<feature type="transmembrane region" description="Helical" evidence="1">
    <location>
        <begin position="51"/>
        <end position="73"/>
    </location>
</feature>
<dbReference type="Pfam" id="PF19851">
    <property type="entry name" value="DUF6326"/>
    <property type="match status" value="1"/>
</dbReference>
<keyword evidence="1" id="KW-0472">Membrane</keyword>
<evidence type="ECO:0008006" key="4">
    <source>
        <dbReference type="Google" id="ProtNLM"/>
    </source>
</evidence>
<dbReference type="Proteomes" id="UP000050509">
    <property type="component" value="Unassembled WGS sequence"/>
</dbReference>
<feature type="transmembrane region" description="Helical" evidence="1">
    <location>
        <begin position="80"/>
        <end position="97"/>
    </location>
</feature>
<reference evidence="2 3" key="1">
    <citation type="submission" date="2015-09" db="EMBL/GenBank/DDBJ databases">
        <title>Draft genome sequence of Kouleothrix aurantiaca JCM 19913.</title>
        <authorList>
            <person name="Hemp J."/>
        </authorList>
    </citation>
    <scope>NUCLEOTIDE SEQUENCE [LARGE SCALE GENOMIC DNA]</scope>
    <source>
        <strain evidence="2 3">COM-B</strain>
    </source>
</reference>
<proteinExistence type="predicted"/>
<feature type="transmembrane region" description="Helical" evidence="1">
    <location>
        <begin position="12"/>
        <end position="31"/>
    </location>
</feature>
<organism evidence="2 3">
    <name type="scientific">Kouleothrix aurantiaca</name>
    <dbReference type="NCBI Taxonomy" id="186479"/>
    <lineage>
        <taxon>Bacteria</taxon>
        <taxon>Bacillati</taxon>
        <taxon>Chloroflexota</taxon>
        <taxon>Chloroflexia</taxon>
        <taxon>Chloroflexales</taxon>
        <taxon>Roseiflexineae</taxon>
        <taxon>Roseiflexaceae</taxon>
        <taxon>Kouleothrix</taxon>
    </lineage>
</organism>
<comment type="caution">
    <text evidence="2">The sequence shown here is derived from an EMBL/GenBank/DDBJ whole genome shotgun (WGS) entry which is preliminary data.</text>
</comment>
<keyword evidence="3" id="KW-1185">Reference proteome</keyword>